<dbReference type="OMA" id="PTTRIAC"/>
<protein>
    <submittedName>
        <fullName evidence="1">Uncharacterized protein</fullName>
    </submittedName>
</protein>
<keyword evidence="2" id="KW-1185">Reference proteome</keyword>
<dbReference type="AlphaFoldDB" id="A0AA38FLU8"/>
<accession>A0AA38FLU8</accession>
<gene>
    <name evidence="1" type="ORF">KI387_010252</name>
</gene>
<evidence type="ECO:0000313" key="2">
    <source>
        <dbReference type="Proteomes" id="UP000824469"/>
    </source>
</evidence>
<name>A0AA38FLU8_TAXCH</name>
<reference evidence="1 2" key="1">
    <citation type="journal article" date="2021" name="Nat. Plants">
        <title>The Taxus genome provides insights into paclitaxel biosynthesis.</title>
        <authorList>
            <person name="Xiong X."/>
            <person name="Gou J."/>
            <person name="Liao Q."/>
            <person name="Li Y."/>
            <person name="Zhou Q."/>
            <person name="Bi G."/>
            <person name="Li C."/>
            <person name="Du R."/>
            <person name="Wang X."/>
            <person name="Sun T."/>
            <person name="Guo L."/>
            <person name="Liang H."/>
            <person name="Lu P."/>
            <person name="Wu Y."/>
            <person name="Zhang Z."/>
            <person name="Ro D.K."/>
            <person name="Shang Y."/>
            <person name="Huang S."/>
            <person name="Yan J."/>
        </authorList>
    </citation>
    <scope>NUCLEOTIDE SEQUENCE [LARGE SCALE GENOMIC DNA]</scope>
    <source>
        <strain evidence="1">Ta-2019</strain>
    </source>
</reference>
<feature type="non-terminal residue" evidence="1">
    <location>
        <position position="1"/>
    </location>
</feature>
<organism evidence="1 2">
    <name type="scientific">Taxus chinensis</name>
    <name type="common">Chinese yew</name>
    <name type="synonym">Taxus wallichiana var. chinensis</name>
    <dbReference type="NCBI Taxonomy" id="29808"/>
    <lineage>
        <taxon>Eukaryota</taxon>
        <taxon>Viridiplantae</taxon>
        <taxon>Streptophyta</taxon>
        <taxon>Embryophyta</taxon>
        <taxon>Tracheophyta</taxon>
        <taxon>Spermatophyta</taxon>
        <taxon>Pinopsida</taxon>
        <taxon>Pinidae</taxon>
        <taxon>Conifers II</taxon>
        <taxon>Cupressales</taxon>
        <taxon>Taxaceae</taxon>
        <taxon>Taxus</taxon>
    </lineage>
</organism>
<dbReference type="Proteomes" id="UP000824469">
    <property type="component" value="Unassembled WGS sequence"/>
</dbReference>
<proteinExistence type="predicted"/>
<comment type="caution">
    <text evidence="1">The sequence shown here is derived from an EMBL/GenBank/DDBJ whole genome shotgun (WGS) entry which is preliminary data.</text>
</comment>
<sequence length="84" mass="9127">MEMQRLGFIPISSPFSHFKPAPTTRIACTASSLPPQAQAVKGPGVVCDPCGGNGWVICDFCEGQKTNVKARNNRLYRRCPSCRA</sequence>
<dbReference type="EMBL" id="JAHRHJ020000008">
    <property type="protein sequence ID" value="KAH9305848.1"/>
    <property type="molecule type" value="Genomic_DNA"/>
</dbReference>
<evidence type="ECO:0000313" key="1">
    <source>
        <dbReference type="EMBL" id="KAH9305848.1"/>
    </source>
</evidence>